<proteinExistence type="predicted"/>
<reference evidence="3" key="1">
    <citation type="journal article" date="2019" name="Microbiol. Resour. Announc.">
        <title>Complete Genome Sequence of Halomonas olivaria, a Moderately Halophilic Bacterium Isolated from Olive Processing Effluents, Obtained by Nanopore Sequencing.</title>
        <authorList>
            <person name="Nagata S."/>
            <person name="Ii K.M."/>
            <person name="Tsukimi T."/>
            <person name="Miura M.C."/>
            <person name="Galipon J."/>
            <person name="Arakawa K."/>
        </authorList>
    </citation>
    <scope>NUCLEOTIDE SEQUENCE [LARGE SCALE GENOMIC DNA]</scope>
    <source>
        <strain evidence="3">TYRC17</strain>
    </source>
</reference>
<dbReference type="InterPro" id="IPR051544">
    <property type="entry name" value="TPS_OM_transporter"/>
</dbReference>
<name>A0ABM7GD48_9GAMM</name>
<evidence type="ECO:0000313" key="3">
    <source>
        <dbReference type="Proteomes" id="UP000289555"/>
    </source>
</evidence>
<feature type="domain" description="Haemolysin activator HlyB C-terminal" evidence="1">
    <location>
        <begin position="2"/>
        <end position="67"/>
    </location>
</feature>
<dbReference type="EMBL" id="AP019416">
    <property type="protein sequence ID" value="BBI48422.1"/>
    <property type="molecule type" value="Genomic_DNA"/>
</dbReference>
<dbReference type="Proteomes" id="UP000289555">
    <property type="component" value="Chromosome"/>
</dbReference>
<gene>
    <name evidence="2" type="ORF">HORIV_08430</name>
</gene>
<dbReference type="PANTHER" id="PTHR34597:SF3">
    <property type="entry name" value="OUTER MEMBRANE TRANSPORTER CDIB"/>
    <property type="match status" value="1"/>
</dbReference>
<sequence length="106" mass="11561">MGLGGARGVRAYPQGEVSGSRVWLTRLEVRYQATPELSPYVFYDHGSRQGFAGEPSETLAGGGVGLRYSHNNWTIDAAAATQTTGDAASSDEQRDPRFWLSTRYAF</sequence>
<dbReference type="PANTHER" id="PTHR34597">
    <property type="entry name" value="SLR1661 PROTEIN"/>
    <property type="match status" value="1"/>
</dbReference>
<organism evidence="2 3">
    <name type="scientific">Vreelandella olivaria</name>
    <dbReference type="NCBI Taxonomy" id="390919"/>
    <lineage>
        <taxon>Bacteria</taxon>
        <taxon>Pseudomonadati</taxon>
        <taxon>Pseudomonadota</taxon>
        <taxon>Gammaproteobacteria</taxon>
        <taxon>Oceanospirillales</taxon>
        <taxon>Halomonadaceae</taxon>
        <taxon>Vreelandella</taxon>
    </lineage>
</organism>
<dbReference type="Gene3D" id="2.40.160.50">
    <property type="entry name" value="membrane protein fhac: a member of the omp85/tpsb transporter family"/>
    <property type="match status" value="1"/>
</dbReference>
<evidence type="ECO:0000313" key="2">
    <source>
        <dbReference type="EMBL" id="BBI48422.1"/>
    </source>
</evidence>
<dbReference type="InterPro" id="IPR005565">
    <property type="entry name" value="Hemolysn_activator_HlyB_C"/>
</dbReference>
<protein>
    <recommendedName>
        <fullName evidence="1">Haemolysin activator HlyB C-terminal domain-containing protein</fullName>
    </recommendedName>
</protein>
<dbReference type="Pfam" id="PF03865">
    <property type="entry name" value="ShlB"/>
    <property type="match status" value="1"/>
</dbReference>
<evidence type="ECO:0000259" key="1">
    <source>
        <dbReference type="Pfam" id="PF03865"/>
    </source>
</evidence>
<keyword evidence="3" id="KW-1185">Reference proteome</keyword>
<accession>A0ABM7GD48</accession>